<evidence type="ECO:0000313" key="3">
    <source>
        <dbReference type="Proteomes" id="UP000501690"/>
    </source>
</evidence>
<reference evidence="2 3" key="1">
    <citation type="submission" date="2019-04" db="EMBL/GenBank/DDBJ databases">
        <title>An improved genome assembly and genetic linkage map for asparagus bean, Vigna unguiculata ssp. sesquipedialis.</title>
        <authorList>
            <person name="Xia Q."/>
            <person name="Zhang R."/>
            <person name="Dong Y."/>
        </authorList>
    </citation>
    <scope>NUCLEOTIDE SEQUENCE [LARGE SCALE GENOMIC DNA]</scope>
    <source>
        <tissue evidence="2">Leaf</tissue>
    </source>
</reference>
<gene>
    <name evidence="2" type="ORF">DEO72_LG4g1938</name>
</gene>
<dbReference type="Proteomes" id="UP000501690">
    <property type="component" value="Linkage Group LG4"/>
</dbReference>
<keyword evidence="3" id="KW-1185">Reference proteome</keyword>
<feature type="region of interest" description="Disordered" evidence="1">
    <location>
        <begin position="1"/>
        <end position="46"/>
    </location>
</feature>
<proteinExistence type="predicted"/>
<evidence type="ECO:0000256" key="1">
    <source>
        <dbReference type="SAM" id="MobiDB-lite"/>
    </source>
</evidence>
<feature type="compositionally biased region" description="Basic residues" evidence="1">
    <location>
        <begin position="1"/>
        <end position="11"/>
    </location>
</feature>
<accession>A0A4D6LSE3</accession>
<evidence type="ECO:0000313" key="2">
    <source>
        <dbReference type="EMBL" id="QCD90976.1"/>
    </source>
</evidence>
<protein>
    <submittedName>
        <fullName evidence="2">Uncharacterized protein</fullName>
    </submittedName>
</protein>
<name>A0A4D6LSE3_VIGUN</name>
<sequence>MGSYRPRHWTPKHSSSGDGSGTGVTAAQKEELSHQPTLNGGTRRRKVETIGFRVTYVVQEVGLSLSLKEGDLRVNPNRAFRER</sequence>
<organism evidence="2 3">
    <name type="scientific">Vigna unguiculata</name>
    <name type="common">Cowpea</name>
    <dbReference type="NCBI Taxonomy" id="3917"/>
    <lineage>
        <taxon>Eukaryota</taxon>
        <taxon>Viridiplantae</taxon>
        <taxon>Streptophyta</taxon>
        <taxon>Embryophyta</taxon>
        <taxon>Tracheophyta</taxon>
        <taxon>Spermatophyta</taxon>
        <taxon>Magnoliopsida</taxon>
        <taxon>eudicotyledons</taxon>
        <taxon>Gunneridae</taxon>
        <taxon>Pentapetalae</taxon>
        <taxon>rosids</taxon>
        <taxon>fabids</taxon>
        <taxon>Fabales</taxon>
        <taxon>Fabaceae</taxon>
        <taxon>Papilionoideae</taxon>
        <taxon>50 kb inversion clade</taxon>
        <taxon>NPAAA clade</taxon>
        <taxon>indigoferoid/millettioid clade</taxon>
        <taxon>Phaseoleae</taxon>
        <taxon>Vigna</taxon>
    </lineage>
</organism>
<dbReference type="EMBL" id="CP039348">
    <property type="protein sequence ID" value="QCD90976.1"/>
    <property type="molecule type" value="Genomic_DNA"/>
</dbReference>
<dbReference type="AlphaFoldDB" id="A0A4D6LSE3"/>